<proteinExistence type="predicted"/>
<dbReference type="EMBL" id="JAHQCX010000022">
    <property type="protein sequence ID" value="MBU9728646.1"/>
    <property type="molecule type" value="Genomic_DNA"/>
</dbReference>
<keyword evidence="5 6" id="KW-0472">Membrane</keyword>
<evidence type="ECO:0000256" key="3">
    <source>
        <dbReference type="ARBA" id="ARBA00022692"/>
    </source>
</evidence>
<keyword evidence="4 6" id="KW-1133">Transmembrane helix</keyword>
<feature type="transmembrane region" description="Helical" evidence="6">
    <location>
        <begin position="218"/>
        <end position="239"/>
    </location>
</feature>
<feature type="transmembrane region" description="Helical" evidence="6">
    <location>
        <begin position="48"/>
        <end position="66"/>
    </location>
</feature>
<evidence type="ECO:0000256" key="5">
    <source>
        <dbReference type="ARBA" id="ARBA00023136"/>
    </source>
</evidence>
<accession>A0ABS6KDP3</accession>
<organism evidence="7 8">
    <name type="scientific">Diplocloster modestus</name>
    <dbReference type="NCBI Taxonomy" id="2850322"/>
    <lineage>
        <taxon>Bacteria</taxon>
        <taxon>Bacillati</taxon>
        <taxon>Bacillota</taxon>
        <taxon>Clostridia</taxon>
        <taxon>Lachnospirales</taxon>
        <taxon>Lachnospiraceae</taxon>
        <taxon>Diplocloster</taxon>
    </lineage>
</organism>
<comment type="caution">
    <text evidence="7">The sequence shown here is derived from an EMBL/GenBank/DDBJ whole genome shotgun (WGS) entry which is preliminary data.</text>
</comment>
<keyword evidence="3 6" id="KW-0812">Transmembrane</keyword>
<dbReference type="Proteomes" id="UP001314681">
    <property type="component" value="Unassembled WGS sequence"/>
</dbReference>
<feature type="transmembrane region" description="Helical" evidence="6">
    <location>
        <begin position="21"/>
        <end position="42"/>
    </location>
</feature>
<evidence type="ECO:0000256" key="1">
    <source>
        <dbReference type="ARBA" id="ARBA00004651"/>
    </source>
</evidence>
<dbReference type="Pfam" id="PF02653">
    <property type="entry name" value="BPD_transp_2"/>
    <property type="match status" value="1"/>
</dbReference>
<reference evidence="7 8" key="1">
    <citation type="submission" date="2021-06" db="EMBL/GenBank/DDBJ databases">
        <title>Description of novel taxa of the family Lachnospiraceae.</title>
        <authorList>
            <person name="Chaplin A.V."/>
            <person name="Sokolova S.R."/>
            <person name="Pikina A.P."/>
            <person name="Korzhanova M."/>
            <person name="Belova V."/>
            <person name="Korostin D."/>
            <person name="Efimov B.A."/>
        </authorList>
    </citation>
    <scope>NUCLEOTIDE SEQUENCE [LARGE SCALE GENOMIC DNA]</scope>
    <source>
        <strain evidence="7 8">ASD4241</strain>
    </source>
</reference>
<dbReference type="RefSeq" id="WP_158352020.1">
    <property type="nucleotide sequence ID" value="NZ_JAHQCX010000022.1"/>
</dbReference>
<comment type="subcellular location">
    <subcellularLocation>
        <location evidence="1">Cell membrane</location>
        <topology evidence="1">Multi-pass membrane protein</topology>
    </subcellularLocation>
</comment>
<keyword evidence="2" id="KW-1003">Cell membrane</keyword>
<sequence length="323" mass="34056">MAKKSLKEVVGKMTHTSFTTVICALVLEILFFALMSPHFLSWKNFLNIGLYAAIVGCVSCSVTLVNISGNIDLSVGSQIAVVGMVAAVVSRAGYGWEITCIAALIAGVVCGAVNGFFITVLKLNAFITTIATMQSLSGIAYLISQGQSLPISNPEFTFIGRGYLVGLPTSLWIMLICYIIFHIISKWTVFGRSIYMIGGNTQASFLAGIKVNKIRFELYLINGLMCGVAGIILSAQTGAGMPNAAATYNMTALSAVILGGAALTGGKGTIFGTFLGSMILAMLNNGMTLLSVGSYWQYIIIGLVLLAAVSIDAIKGGSLRRKI</sequence>
<evidence type="ECO:0000256" key="4">
    <source>
        <dbReference type="ARBA" id="ARBA00022989"/>
    </source>
</evidence>
<name>A0ABS6KDP3_9FIRM</name>
<feature type="transmembrane region" description="Helical" evidence="6">
    <location>
        <begin position="73"/>
        <end position="90"/>
    </location>
</feature>
<dbReference type="CDD" id="cd06579">
    <property type="entry name" value="TM_PBP1_transp_AraH_like"/>
    <property type="match status" value="1"/>
</dbReference>
<gene>
    <name evidence="7" type="ORF">KTH90_21890</name>
</gene>
<feature type="transmembrane region" description="Helical" evidence="6">
    <location>
        <begin position="163"/>
        <end position="184"/>
    </location>
</feature>
<feature type="transmembrane region" description="Helical" evidence="6">
    <location>
        <begin position="96"/>
        <end position="118"/>
    </location>
</feature>
<evidence type="ECO:0000256" key="2">
    <source>
        <dbReference type="ARBA" id="ARBA00022475"/>
    </source>
</evidence>
<feature type="transmembrane region" description="Helical" evidence="6">
    <location>
        <begin position="295"/>
        <end position="314"/>
    </location>
</feature>
<evidence type="ECO:0000313" key="8">
    <source>
        <dbReference type="Proteomes" id="UP001314681"/>
    </source>
</evidence>
<dbReference type="PANTHER" id="PTHR32196">
    <property type="entry name" value="ABC TRANSPORTER PERMEASE PROTEIN YPHD-RELATED-RELATED"/>
    <property type="match status" value="1"/>
</dbReference>
<dbReference type="InterPro" id="IPR001851">
    <property type="entry name" value="ABC_transp_permease"/>
</dbReference>
<keyword evidence="8" id="KW-1185">Reference proteome</keyword>
<evidence type="ECO:0000313" key="7">
    <source>
        <dbReference type="EMBL" id="MBU9728646.1"/>
    </source>
</evidence>
<protein>
    <submittedName>
        <fullName evidence="7">ABC transporter permease</fullName>
    </submittedName>
</protein>
<evidence type="ECO:0000256" key="6">
    <source>
        <dbReference type="SAM" id="Phobius"/>
    </source>
</evidence>